<gene>
    <name evidence="2" type="ORF">PTTG_03397</name>
</gene>
<reference evidence="2" key="2">
    <citation type="submission" date="2016-05" db="EMBL/GenBank/DDBJ databases">
        <title>Comparative analysis highlights variable genome content of wheat rusts and divergence of the mating loci.</title>
        <authorList>
            <person name="Cuomo C.A."/>
            <person name="Bakkeren G."/>
            <person name="Szabo L."/>
            <person name="Khalil H."/>
            <person name="Joly D."/>
            <person name="Goldberg J."/>
            <person name="Young S."/>
            <person name="Zeng Q."/>
            <person name="Fellers J."/>
        </authorList>
    </citation>
    <scope>NUCLEOTIDE SEQUENCE [LARGE SCALE GENOMIC DNA]</scope>
    <source>
        <strain evidence="2">1-1 BBBD Race 1</strain>
    </source>
</reference>
<accession>A0A0C4ERH8</accession>
<reference evidence="2" key="1">
    <citation type="submission" date="2009-11" db="EMBL/GenBank/DDBJ databases">
        <authorList>
            <consortium name="The Broad Institute Genome Sequencing Platform"/>
            <person name="Ward D."/>
            <person name="Feldgarden M."/>
            <person name="Earl A."/>
            <person name="Young S.K."/>
            <person name="Zeng Q."/>
            <person name="Koehrsen M."/>
            <person name="Alvarado L."/>
            <person name="Berlin A."/>
            <person name="Bochicchio J."/>
            <person name="Borenstein D."/>
            <person name="Chapman S.B."/>
            <person name="Chen Z."/>
            <person name="Engels R."/>
            <person name="Freedman E."/>
            <person name="Gellesch M."/>
            <person name="Goldberg J."/>
            <person name="Griggs A."/>
            <person name="Gujja S."/>
            <person name="Heilman E."/>
            <person name="Heiman D."/>
            <person name="Hepburn T."/>
            <person name="Howarth C."/>
            <person name="Jen D."/>
            <person name="Larson L."/>
            <person name="Lewis B."/>
            <person name="Mehta T."/>
            <person name="Park D."/>
            <person name="Pearson M."/>
            <person name="Roberts A."/>
            <person name="Saif S."/>
            <person name="Shea T."/>
            <person name="Shenoy N."/>
            <person name="Sisk P."/>
            <person name="Stolte C."/>
            <person name="Sykes S."/>
            <person name="Thomson T."/>
            <person name="Walk T."/>
            <person name="White J."/>
            <person name="Yandava C."/>
            <person name="Izard J."/>
            <person name="Baranova O.V."/>
            <person name="Blanton J.M."/>
            <person name="Tanner A.C."/>
            <person name="Dewhirst F.E."/>
            <person name="Haas B."/>
            <person name="Nusbaum C."/>
            <person name="Birren B."/>
        </authorList>
    </citation>
    <scope>NUCLEOTIDE SEQUENCE [LARGE SCALE GENOMIC DNA]</scope>
    <source>
        <strain evidence="2">1-1 BBBD Race 1</strain>
    </source>
</reference>
<dbReference type="VEuPathDB" id="FungiDB:PTTG_03397"/>
<dbReference type="AlphaFoldDB" id="A0A0C4ERH8"/>
<sequence>MFSSSIDDHMFQEVPRNSCQLQSTPQTRPRLSIPNSSALPSGILDMSFNRRSLDWSELQLFAPHSSFGRQQTTFPSTDTQSTGDIHSQLSQWNFPSRPSVSPRLVLWGPFNKIEQYPSEQLGFPPQTSPSTASHLLTPPPHGTKAAKRGRHGYLSSACPSMLTPPMPTKRPRTAEKDAYEFPPPPRYTTCQISAYPTPSTSPTSQSTGFYDNHPMAEESLNISPFSSSFASFPPAMSVDSKGSYCQCPTPEHTDFPHAQLSHSSSSTSNYGYYPNSPVSPTTALSSSPFSSNSSNYSSPPASRCYPLNFHNPQYSDVWSLEWHQTFNQFRYQNC</sequence>
<reference evidence="3" key="4">
    <citation type="submission" date="2025-05" db="UniProtKB">
        <authorList>
            <consortium name="EnsemblFungi"/>
        </authorList>
    </citation>
    <scope>IDENTIFICATION</scope>
    <source>
        <strain evidence="3">isolate 1-1 / race 1 (BBBD)</strain>
    </source>
</reference>
<keyword evidence="4" id="KW-1185">Reference proteome</keyword>
<protein>
    <submittedName>
        <fullName evidence="2 3">Uncharacterized protein</fullName>
    </submittedName>
</protein>
<evidence type="ECO:0000313" key="3">
    <source>
        <dbReference type="EnsemblFungi" id="PTTG_03397-t43_1-p1"/>
    </source>
</evidence>
<organism evidence="2">
    <name type="scientific">Puccinia triticina (isolate 1-1 / race 1 (BBBD))</name>
    <name type="common">Brown leaf rust fungus</name>
    <dbReference type="NCBI Taxonomy" id="630390"/>
    <lineage>
        <taxon>Eukaryota</taxon>
        <taxon>Fungi</taxon>
        <taxon>Dikarya</taxon>
        <taxon>Basidiomycota</taxon>
        <taxon>Pucciniomycotina</taxon>
        <taxon>Pucciniomycetes</taxon>
        <taxon>Pucciniales</taxon>
        <taxon>Pucciniaceae</taxon>
        <taxon>Puccinia</taxon>
    </lineage>
</organism>
<dbReference type="EMBL" id="ADAS02000040">
    <property type="protein sequence ID" value="OAV94326.1"/>
    <property type="molecule type" value="Genomic_DNA"/>
</dbReference>
<feature type="region of interest" description="Disordered" evidence="1">
    <location>
        <begin position="69"/>
        <end position="93"/>
    </location>
</feature>
<reference evidence="3 4" key="3">
    <citation type="journal article" date="2017" name="G3 (Bethesda)">
        <title>Comparative analysis highlights variable genome content of wheat rusts and divergence of the mating loci.</title>
        <authorList>
            <person name="Cuomo C.A."/>
            <person name="Bakkeren G."/>
            <person name="Khalil H.B."/>
            <person name="Panwar V."/>
            <person name="Joly D."/>
            <person name="Linning R."/>
            <person name="Sakthikumar S."/>
            <person name="Song X."/>
            <person name="Adiconis X."/>
            <person name="Fan L."/>
            <person name="Goldberg J.M."/>
            <person name="Levin J.Z."/>
            <person name="Young S."/>
            <person name="Zeng Q."/>
            <person name="Anikster Y."/>
            <person name="Bruce M."/>
            <person name="Wang M."/>
            <person name="Yin C."/>
            <person name="McCallum B."/>
            <person name="Szabo L.J."/>
            <person name="Hulbert S."/>
            <person name="Chen X."/>
            <person name="Fellers J.P."/>
        </authorList>
    </citation>
    <scope>NUCLEOTIDE SEQUENCE</scope>
    <source>
        <strain evidence="4">Isolate 1-1 / race 1 (BBBD)</strain>
        <strain evidence="3">isolate 1-1 / race 1 (BBBD)</strain>
    </source>
</reference>
<dbReference type="Proteomes" id="UP000005240">
    <property type="component" value="Unassembled WGS sequence"/>
</dbReference>
<dbReference type="OrthoDB" id="2499225at2759"/>
<evidence type="ECO:0000313" key="2">
    <source>
        <dbReference type="EMBL" id="OAV94326.1"/>
    </source>
</evidence>
<dbReference type="OMA" id="PASRCYP"/>
<dbReference type="EnsemblFungi" id="PTTG_03397-t43_1">
    <property type="protein sequence ID" value="PTTG_03397-t43_1-p1"/>
    <property type="gene ID" value="PTTG_03397"/>
</dbReference>
<proteinExistence type="predicted"/>
<feature type="region of interest" description="Disordered" evidence="1">
    <location>
        <begin position="117"/>
        <end position="148"/>
    </location>
</feature>
<evidence type="ECO:0000256" key="1">
    <source>
        <dbReference type="SAM" id="MobiDB-lite"/>
    </source>
</evidence>
<name>A0A0C4ERH8_PUCT1</name>
<evidence type="ECO:0000313" key="4">
    <source>
        <dbReference type="Proteomes" id="UP000005240"/>
    </source>
</evidence>